<organism evidence="1 2">
    <name type="scientific">Dermatophagoides pteronyssinus</name>
    <name type="common">European house dust mite</name>
    <dbReference type="NCBI Taxonomy" id="6956"/>
    <lineage>
        <taxon>Eukaryota</taxon>
        <taxon>Metazoa</taxon>
        <taxon>Ecdysozoa</taxon>
        <taxon>Arthropoda</taxon>
        <taxon>Chelicerata</taxon>
        <taxon>Arachnida</taxon>
        <taxon>Acari</taxon>
        <taxon>Acariformes</taxon>
        <taxon>Sarcoptiformes</taxon>
        <taxon>Astigmata</taxon>
        <taxon>Psoroptidia</taxon>
        <taxon>Analgoidea</taxon>
        <taxon>Pyroglyphidae</taxon>
        <taxon>Dermatophagoidinae</taxon>
        <taxon>Dermatophagoides</taxon>
    </lineage>
</organism>
<evidence type="ECO:0000313" key="2">
    <source>
        <dbReference type="Proteomes" id="UP000887458"/>
    </source>
</evidence>
<reference evidence="1 2" key="1">
    <citation type="journal article" date="2018" name="J. Allergy Clin. Immunol.">
        <title>High-quality assembly of Dermatophagoides pteronyssinus genome and transcriptome reveals a wide range of novel allergens.</title>
        <authorList>
            <person name="Liu X.Y."/>
            <person name="Yang K.Y."/>
            <person name="Wang M.Q."/>
            <person name="Kwok J.S."/>
            <person name="Zeng X."/>
            <person name="Yang Z."/>
            <person name="Xiao X.J."/>
            <person name="Lau C.P."/>
            <person name="Li Y."/>
            <person name="Huang Z.M."/>
            <person name="Ba J.G."/>
            <person name="Yim A.K."/>
            <person name="Ouyang C.Y."/>
            <person name="Ngai S.M."/>
            <person name="Chan T.F."/>
            <person name="Leung E.L."/>
            <person name="Liu L."/>
            <person name="Liu Z.G."/>
            <person name="Tsui S.K."/>
        </authorList>
    </citation>
    <scope>NUCLEOTIDE SEQUENCE [LARGE SCALE GENOMIC DNA]</scope>
    <source>
        <strain evidence="1">Derp</strain>
    </source>
</reference>
<evidence type="ECO:0008006" key="3">
    <source>
        <dbReference type="Google" id="ProtNLM"/>
    </source>
</evidence>
<dbReference type="Proteomes" id="UP000887458">
    <property type="component" value="Unassembled WGS sequence"/>
</dbReference>
<reference evidence="1 2" key="2">
    <citation type="journal article" date="2022" name="Mol. Biol. Evol.">
        <title>Comparative Genomics Reveals Insights into the Divergent Evolution of Astigmatic Mites and Household Pest Adaptations.</title>
        <authorList>
            <person name="Xiong Q."/>
            <person name="Wan A.T."/>
            <person name="Liu X."/>
            <person name="Fung C.S."/>
            <person name="Xiao X."/>
            <person name="Malainual N."/>
            <person name="Hou J."/>
            <person name="Wang L."/>
            <person name="Wang M."/>
            <person name="Yang K.Y."/>
            <person name="Cui Y."/>
            <person name="Leung E.L."/>
            <person name="Nong W."/>
            <person name="Shin S.K."/>
            <person name="Au S.W."/>
            <person name="Jeong K.Y."/>
            <person name="Chew F.T."/>
            <person name="Hui J.H."/>
            <person name="Leung T.F."/>
            <person name="Tungtrongchitr A."/>
            <person name="Zhong N."/>
            <person name="Liu Z."/>
            <person name="Tsui S.K."/>
        </authorList>
    </citation>
    <scope>NUCLEOTIDE SEQUENCE [LARGE SCALE GENOMIC DNA]</scope>
    <source>
        <strain evidence="1">Derp</strain>
    </source>
</reference>
<sequence length="29" mass="3408">MEKIDVHAHILPEKLPSFREVSCKKNFPN</sequence>
<accession>A0ABQ8IY70</accession>
<evidence type="ECO:0000313" key="1">
    <source>
        <dbReference type="EMBL" id="KAH9415266.1"/>
    </source>
</evidence>
<name>A0ABQ8IY70_DERPT</name>
<proteinExistence type="predicted"/>
<gene>
    <name evidence="1" type="ORF">DERP_006360</name>
</gene>
<comment type="caution">
    <text evidence="1">The sequence shown here is derived from an EMBL/GenBank/DDBJ whole genome shotgun (WGS) entry which is preliminary data.</text>
</comment>
<protein>
    <recommendedName>
        <fullName evidence="3">2-amino-3-carboxymuconate-6-semialdehyde decarboxylase</fullName>
    </recommendedName>
</protein>
<keyword evidence="2" id="KW-1185">Reference proteome</keyword>
<dbReference type="EMBL" id="NJHN03000099">
    <property type="protein sequence ID" value="KAH9415266.1"/>
    <property type="molecule type" value="Genomic_DNA"/>
</dbReference>